<dbReference type="Gene3D" id="3.30.40.250">
    <property type="match status" value="1"/>
</dbReference>
<dbReference type="PANTHER" id="PTHR37809:SF1">
    <property type="entry name" value="RIBOSOMAL PROTEIN S12 METHYLTHIOTRANSFERASE ACCESSORY FACTOR YCAO"/>
    <property type="match status" value="1"/>
</dbReference>
<dbReference type="NCBIfam" id="TIGR00702">
    <property type="entry name" value="YcaO-type kinase domain"/>
    <property type="match status" value="1"/>
</dbReference>
<name>A0ABZ1ZUY8_STRNV</name>
<dbReference type="EMBL" id="CP109495">
    <property type="protein sequence ID" value="WUX50091.1"/>
    <property type="molecule type" value="Genomic_DNA"/>
</dbReference>
<feature type="domain" description="YcaO" evidence="1">
    <location>
        <begin position="63"/>
        <end position="388"/>
    </location>
</feature>
<evidence type="ECO:0000313" key="3">
    <source>
        <dbReference type="Proteomes" id="UP001432209"/>
    </source>
</evidence>
<dbReference type="Pfam" id="PF02624">
    <property type="entry name" value="YcaO"/>
    <property type="match status" value="1"/>
</dbReference>
<evidence type="ECO:0000259" key="1">
    <source>
        <dbReference type="PROSITE" id="PS51664"/>
    </source>
</evidence>
<sequence>MRTALFDGTHRTLPTARTWQAIRPLLPTYGVTRVADVTGLDDLGIPVTMVVRPLSRTLSVAQGKGVSLDAARVSGAMEALEVWHAERAVPPADFRRVPAADLDLPYSVSELEQHAGALATDRTRLDWITARSAVDGAVVPVPAAAVRLGRQEHDDWRLHLPSASTNGLASGNTRAEALAHGLAEVIERDVLSTVPCAGRAELIDPATVDGEPAVLVDRLRRARVWVELTCWPNQFGVPVMCCHLWREDQAAVLVAGSGSHLDPAVALTRAITEAAQSRLTLITGSREDTHPAVHRAGAGVRRRPATSPAPPTGWPDIVARYTTVHHTDTGTAAHLAACVTAATGIPPLAVDLTWGPHAREEFAVVKVIAPRLRYDARHTVPRPTAAGR</sequence>
<keyword evidence="3" id="KW-1185">Reference proteome</keyword>
<proteinExistence type="predicted"/>
<dbReference type="Gene3D" id="3.30.1330.230">
    <property type="match status" value="1"/>
</dbReference>
<dbReference type="PROSITE" id="PS51664">
    <property type="entry name" value="YCAO"/>
    <property type="match status" value="1"/>
</dbReference>
<dbReference type="Proteomes" id="UP001432209">
    <property type="component" value="Chromosome"/>
</dbReference>
<dbReference type="RefSeq" id="WP_329073631.1">
    <property type="nucleotide sequence ID" value="NZ_CP109495.1"/>
</dbReference>
<protein>
    <submittedName>
        <fullName evidence="2">YcaO-like family protein</fullName>
    </submittedName>
</protein>
<dbReference type="InterPro" id="IPR003776">
    <property type="entry name" value="YcaO-like_dom"/>
</dbReference>
<dbReference type="Gene3D" id="3.30.160.660">
    <property type="match status" value="1"/>
</dbReference>
<reference evidence="2" key="1">
    <citation type="submission" date="2022-10" db="EMBL/GenBank/DDBJ databases">
        <title>The complete genomes of actinobacterial strains from the NBC collection.</title>
        <authorList>
            <person name="Joergensen T.S."/>
            <person name="Alvarez Arevalo M."/>
            <person name="Sterndorff E.B."/>
            <person name="Faurdal D."/>
            <person name="Vuksanovic O."/>
            <person name="Mourched A.-S."/>
            <person name="Charusanti P."/>
            <person name="Shaw S."/>
            <person name="Blin K."/>
            <person name="Weber T."/>
        </authorList>
    </citation>
    <scope>NUCLEOTIDE SEQUENCE</scope>
    <source>
        <strain evidence="2">NBC_01432</strain>
    </source>
</reference>
<organism evidence="2 3">
    <name type="scientific">Streptomyces niveus</name>
    <name type="common">Streptomyces spheroides</name>
    <dbReference type="NCBI Taxonomy" id="193462"/>
    <lineage>
        <taxon>Bacteria</taxon>
        <taxon>Bacillati</taxon>
        <taxon>Actinomycetota</taxon>
        <taxon>Actinomycetes</taxon>
        <taxon>Kitasatosporales</taxon>
        <taxon>Streptomycetaceae</taxon>
        <taxon>Streptomyces</taxon>
    </lineage>
</organism>
<accession>A0ABZ1ZUY8</accession>
<gene>
    <name evidence="2" type="ORF">OG442_00070</name>
</gene>
<dbReference type="PANTHER" id="PTHR37809">
    <property type="entry name" value="RIBOSOMAL PROTEIN S12 METHYLTHIOTRANSFERASE ACCESSORY FACTOR YCAO"/>
    <property type="match status" value="1"/>
</dbReference>
<evidence type="ECO:0000313" key="2">
    <source>
        <dbReference type="EMBL" id="WUX50091.1"/>
    </source>
</evidence>